<organism evidence="2 3">
    <name type="scientific">Blepharisma stoltei</name>
    <dbReference type="NCBI Taxonomy" id="1481888"/>
    <lineage>
        <taxon>Eukaryota</taxon>
        <taxon>Sar</taxon>
        <taxon>Alveolata</taxon>
        <taxon>Ciliophora</taxon>
        <taxon>Postciliodesmatophora</taxon>
        <taxon>Heterotrichea</taxon>
        <taxon>Heterotrichida</taxon>
        <taxon>Blepharismidae</taxon>
        <taxon>Blepharisma</taxon>
    </lineage>
</organism>
<evidence type="ECO:0008006" key="4">
    <source>
        <dbReference type="Google" id="ProtNLM"/>
    </source>
</evidence>
<dbReference type="AlphaFoldDB" id="A0AAU9J5H2"/>
<dbReference type="Pfam" id="PF05160">
    <property type="entry name" value="DSS1_SEM1"/>
    <property type="match status" value="1"/>
</dbReference>
<dbReference type="GO" id="GO:0006406">
    <property type="term" value="P:mRNA export from nucleus"/>
    <property type="evidence" value="ECO:0007669"/>
    <property type="project" value="InterPro"/>
</dbReference>
<accession>A0AAU9J5H2</accession>
<gene>
    <name evidence="2" type="ORF">BSTOLATCC_MIC34119</name>
</gene>
<comment type="similarity">
    <text evidence="1">Belongs to the DSS1/SEM1 family.</text>
</comment>
<evidence type="ECO:0000313" key="2">
    <source>
        <dbReference type="EMBL" id="CAG9323469.1"/>
    </source>
</evidence>
<protein>
    <recommendedName>
        <fullName evidence="4">26S proteasome complex subunit SEM1</fullName>
    </recommendedName>
</protein>
<proteinExistence type="inferred from homology"/>
<dbReference type="SMART" id="SM01385">
    <property type="entry name" value="DSS1_SEM1"/>
    <property type="match status" value="1"/>
</dbReference>
<dbReference type="InterPro" id="IPR007834">
    <property type="entry name" value="DSS1_SEM1"/>
</dbReference>
<name>A0AAU9J5H2_9CILI</name>
<dbReference type="EMBL" id="CAJZBQ010000034">
    <property type="protein sequence ID" value="CAG9323469.1"/>
    <property type="molecule type" value="Genomic_DNA"/>
</dbReference>
<comment type="caution">
    <text evidence="2">The sequence shown here is derived from an EMBL/GenBank/DDBJ whole genome shotgun (WGS) entry which is preliminary data.</text>
</comment>
<dbReference type="GO" id="GO:0008541">
    <property type="term" value="C:proteasome regulatory particle, lid subcomplex"/>
    <property type="evidence" value="ECO:0007669"/>
    <property type="project" value="InterPro"/>
</dbReference>
<dbReference type="Proteomes" id="UP001162131">
    <property type="component" value="Unassembled WGS sequence"/>
</dbReference>
<sequence length="68" mass="8391">MSERMEVEESKHQVLAIEEDDELEEFEDENWGESKEEEFDIQQWEEDWEEEQPGDMFTQQLRQELLKP</sequence>
<keyword evidence="3" id="KW-1185">Reference proteome</keyword>
<evidence type="ECO:0000313" key="3">
    <source>
        <dbReference type="Proteomes" id="UP001162131"/>
    </source>
</evidence>
<dbReference type="GO" id="GO:0043248">
    <property type="term" value="P:proteasome assembly"/>
    <property type="evidence" value="ECO:0007669"/>
    <property type="project" value="InterPro"/>
</dbReference>
<evidence type="ECO:0000256" key="1">
    <source>
        <dbReference type="ARBA" id="ARBA00034491"/>
    </source>
</evidence>
<reference evidence="2" key="1">
    <citation type="submission" date="2021-09" db="EMBL/GenBank/DDBJ databases">
        <authorList>
            <consortium name="AG Swart"/>
            <person name="Singh M."/>
            <person name="Singh A."/>
            <person name="Seah K."/>
            <person name="Emmerich C."/>
        </authorList>
    </citation>
    <scope>NUCLEOTIDE SEQUENCE</scope>
    <source>
        <strain evidence="2">ATCC30299</strain>
    </source>
</reference>